<organism evidence="2">
    <name type="scientific">Tamarix hispida</name>
    <dbReference type="NCBI Taxonomy" id="189793"/>
    <lineage>
        <taxon>Eukaryota</taxon>
        <taxon>Viridiplantae</taxon>
        <taxon>Streptophyta</taxon>
        <taxon>Embryophyta</taxon>
        <taxon>Tracheophyta</taxon>
        <taxon>Spermatophyta</taxon>
        <taxon>Magnoliopsida</taxon>
        <taxon>eudicotyledons</taxon>
        <taxon>Gunneridae</taxon>
        <taxon>Pentapetalae</taxon>
        <taxon>Caryophyllales</taxon>
        <taxon>Tamaricaceae</taxon>
        <taxon>Tamarix</taxon>
    </lineage>
</organism>
<name>T2CBL6_9CARY</name>
<feature type="region of interest" description="Disordered" evidence="1">
    <location>
        <begin position="1"/>
        <end position="26"/>
    </location>
</feature>
<sequence length="135" mass="14710">MDIPHHNTNRNSSSSIPDIFNHQGPASNLAEFSPENMSCTTEAAGPSIQLCNINDHSQQYQQHHNSSTTAAFSPMNFVPHCYKPILAPASKSTNVFPTSNPTTDQAHSNFILSTLEMSGFPKSSPTVDFSSLFLN</sequence>
<evidence type="ECO:0000313" key="2">
    <source>
        <dbReference type="EMBL" id="AGV29523.1"/>
    </source>
</evidence>
<feature type="non-terminal residue" evidence="2">
    <location>
        <position position="135"/>
    </location>
</feature>
<protein>
    <submittedName>
        <fullName evidence="2">Putative NAC domain class transcription factor</fullName>
    </submittedName>
</protein>
<dbReference type="EMBL" id="KF031997">
    <property type="protein sequence ID" value="AGV29523.1"/>
    <property type="molecule type" value="mRNA"/>
</dbReference>
<evidence type="ECO:0000256" key="1">
    <source>
        <dbReference type="SAM" id="MobiDB-lite"/>
    </source>
</evidence>
<gene>
    <name evidence="2" type="primary">NAC72</name>
</gene>
<proteinExistence type="evidence at transcript level"/>
<reference evidence="2" key="1">
    <citation type="submission" date="2013-05" db="EMBL/GenBank/DDBJ databases">
        <authorList>
            <person name="Wang Y.C."/>
            <person name="Wang L.Q."/>
            <person name="Wang C."/>
        </authorList>
    </citation>
    <scope>NUCLEOTIDE SEQUENCE</scope>
</reference>
<accession>T2CBL6</accession>
<dbReference type="AlphaFoldDB" id="T2CBL6"/>